<gene>
    <name evidence="4" type="ORF">AALO_G00241590</name>
</gene>
<dbReference type="GO" id="GO:0045893">
    <property type="term" value="P:positive regulation of DNA-templated transcription"/>
    <property type="evidence" value="ECO:0007669"/>
    <property type="project" value="InterPro"/>
</dbReference>
<evidence type="ECO:0000256" key="1">
    <source>
        <dbReference type="ARBA" id="ARBA00004123"/>
    </source>
</evidence>
<dbReference type="Proteomes" id="UP000823561">
    <property type="component" value="Chromosome 19"/>
</dbReference>
<dbReference type="InterPro" id="IPR006899">
    <property type="entry name" value="HNF-1_N"/>
</dbReference>
<dbReference type="GO" id="GO:0003691">
    <property type="term" value="F:double-stranded telomeric DNA binding"/>
    <property type="evidence" value="ECO:0007669"/>
    <property type="project" value="InterPro"/>
</dbReference>
<feature type="domain" description="POU-specific atypical" evidence="3">
    <location>
        <begin position="51"/>
        <end position="147"/>
    </location>
</feature>
<protein>
    <recommendedName>
        <fullName evidence="3">POU-specific atypical domain-containing protein</fullName>
    </recommendedName>
</protein>
<evidence type="ECO:0000256" key="2">
    <source>
        <dbReference type="SAM" id="MobiDB-lite"/>
    </source>
</evidence>
<dbReference type="InterPro" id="IPR001387">
    <property type="entry name" value="Cro/C1-type_HTH"/>
</dbReference>
<evidence type="ECO:0000313" key="5">
    <source>
        <dbReference type="Proteomes" id="UP000823561"/>
    </source>
</evidence>
<evidence type="ECO:0000259" key="3">
    <source>
        <dbReference type="PROSITE" id="PS51936"/>
    </source>
</evidence>
<comment type="caution">
    <text evidence="4">The sequence shown here is derived from an EMBL/GenBank/DDBJ whole genome shotgun (WGS) entry which is preliminary data.</text>
</comment>
<dbReference type="GO" id="GO:0005634">
    <property type="term" value="C:nucleus"/>
    <property type="evidence" value="ECO:0007669"/>
    <property type="project" value="UniProtKB-SubCell"/>
</dbReference>
<dbReference type="PROSITE" id="PS51936">
    <property type="entry name" value="POU_4"/>
    <property type="match status" value="1"/>
</dbReference>
<dbReference type="CDD" id="cd00093">
    <property type="entry name" value="HTH_XRE"/>
    <property type="match status" value="1"/>
</dbReference>
<evidence type="ECO:0000313" key="4">
    <source>
        <dbReference type="EMBL" id="KAG5265364.1"/>
    </source>
</evidence>
<accession>A0AAV6FRF1</accession>
<proteinExistence type="predicted"/>
<dbReference type="FunFam" id="1.10.260.40:FF:000011">
    <property type="entry name" value="homeobox-containing protein 1 isoform X2"/>
    <property type="match status" value="1"/>
</dbReference>
<keyword evidence="5" id="KW-1185">Reference proteome</keyword>
<comment type="subcellular location">
    <subcellularLocation>
        <location evidence="1">Nucleus</location>
    </subcellularLocation>
</comment>
<name>A0AAV6FRF1_9TELE</name>
<feature type="region of interest" description="Disordered" evidence="2">
    <location>
        <begin position="1"/>
        <end position="58"/>
    </location>
</feature>
<sequence>MALPLSLPPPSMPTPMPLPTSAQNGRGDALAVMPNGKLSPPRYPVTSAPPRPYGYEPTEDELDIEDKVEELMRRDSAIIKEEIKAFLGNRRISQAVVAQVTGISQSRISHWLLQQGSDLSEQKKRAFFRWYQLEKTTPGATLNMRPAPLALEDIVEWRQTPPPLGSTPGSFASSARAVANGAECLAVMGGLKSVWQ</sequence>
<feature type="compositionally biased region" description="Pro residues" evidence="2">
    <location>
        <begin position="1"/>
        <end position="18"/>
    </location>
</feature>
<dbReference type="InterPro" id="IPR010982">
    <property type="entry name" value="Lambda_DNA-bd_dom_sf"/>
</dbReference>
<dbReference type="InterPro" id="IPR044869">
    <property type="entry name" value="HNF-1_POU"/>
</dbReference>
<dbReference type="AlphaFoldDB" id="A0AAV6FRF1"/>
<dbReference type="SUPFAM" id="SSF47413">
    <property type="entry name" value="lambda repressor-like DNA-binding domains"/>
    <property type="match status" value="1"/>
</dbReference>
<feature type="compositionally biased region" description="Pro residues" evidence="2">
    <location>
        <begin position="41"/>
        <end position="52"/>
    </location>
</feature>
<reference evidence="4" key="1">
    <citation type="submission" date="2020-10" db="EMBL/GenBank/DDBJ databases">
        <title>Chromosome-scale genome assembly of the Allis shad, Alosa alosa.</title>
        <authorList>
            <person name="Margot Z."/>
            <person name="Christophe K."/>
            <person name="Cabau C."/>
            <person name="Louis A."/>
            <person name="Berthelot C."/>
            <person name="Parey E."/>
            <person name="Roest Crollius H."/>
            <person name="Montfort J."/>
            <person name="Robinson-Rechavi M."/>
            <person name="Bucao C."/>
            <person name="Bouchez O."/>
            <person name="Gislard M."/>
            <person name="Lluch J."/>
            <person name="Milhes M."/>
            <person name="Lampietro C."/>
            <person name="Lopez Roques C."/>
            <person name="Donnadieu C."/>
            <person name="Braasch I."/>
            <person name="Desvignes T."/>
            <person name="Postlethwait J."/>
            <person name="Bobe J."/>
            <person name="Guiguen Y."/>
        </authorList>
    </citation>
    <scope>NUCLEOTIDE SEQUENCE</scope>
    <source>
        <strain evidence="4">M-15738</strain>
        <tissue evidence="4">Blood</tissue>
    </source>
</reference>
<dbReference type="Pfam" id="PF04814">
    <property type="entry name" value="HNF-1_N"/>
    <property type="match status" value="1"/>
</dbReference>
<dbReference type="EMBL" id="JADWDJ010000019">
    <property type="protein sequence ID" value="KAG5265364.1"/>
    <property type="molecule type" value="Genomic_DNA"/>
</dbReference>
<organism evidence="4 5">
    <name type="scientific">Alosa alosa</name>
    <name type="common">allis shad</name>
    <dbReference type="NCBI Taxonomy" id="278164"/>
    <lineage>
        <taxon>Eukaryota</taxon>
        <taxon>Metazoa</taxon>
        <taxon>Chordata</taxon>
        <taxon>Craniata</taxon>
        <taxon>Vertebrata</taxon>
        <taxon>Euteleostomi</taxon>
        <taxon>Actinopterygii</taxon>
        <taxon>Neopterygii</taxon>
        <taxon>Teleostei</taxon>
        <taxon>Clupei</taxon>
        <taxon>Clupeiformes</taxon>
        <taxon>Clupeoidei</taxon>
        <taxon>Clupeidae</taxon>
        <taxon>Alosa</taxon>
    </lineage>
</organism>
<dbReference type="InterPro" id="IPR040363">
    <property type="entry name" value="HMBOX1"/>
</dbReference>
<dbReference type="PANTHER" id="PTHR14618:SF4">
    <property type="entry name" value="HOMEOBOX-CONTAINING PROTEIN 1 ISOFORM X1-RELATED"/>
    <property type="match status" value="1"/>
</dbReference>
<dbReference type="Gene3D" id="1.10.260.40">
    <property type="entry name" value="lambda repressor-like DNA-binding domains"/>
    <property type="match status" value="1"/>
</dbReference>
<dbReference type="PANTHER" id="PTHR14618">
    <property type="entry name" value="HOMEODOX-CONTAINING PROTEIN 1 HMBOX1"/>
    <property type="match status" value="1"/>
</dbReference>